<feature type="region of interest" description="Disordered" evidence="20">
    <location>
        <begin position="108"/>
        <end position="136"/>
    </location>
</feature>
<dbReference type="PANTHER" id="PTHR23193:SF23">
    <property type="entry name" value="NUCLEAR PORE COMPLEX PROTEIN NUP153"/>
    <property type="match status" value="1"/>
</dbReference>
<evidence type="ECO:0000256" key="11">
    <source>
        <dbReference type="ARBA" id="ARBA00023125"/>
    </source>
</evidence>
<evidence type="ECO:0000256" key="4">
    <source>
        <dbReference type="ARBA" id="ARBA00022448"/>
    </source>
</evidence>
<organism evidence="22 23">
    <name type="scientific">Orchesella dallaii</name>
    <dbReference type="NCBI Taxonomy" id="48710"/>
    <lineage>
        <taxon>Eukaryota</taxon>
        <taxon>Metazoa</taxon>
        <taxon>Ecdysozoa</taxon>
        <taxon>Arthropoda</taxon>
        <taxon>Hexapoda</taxon>
        <taxon>Collembola</taxon>
        <taxon>Entomobryomorpha</taxon>
        <taxon>Entomobryoidea</taxon>
        <taxon>Orchesellidae</taxon>
        <taxon>Orchesellinae</taxon>
        <taxon>Orchesella</taxon>
    </lineage>
</organism>
<comment type="cofactor">
    <cofactor evidence="1">
        <name>Zn(2+)</name>
        <dbReference type="ChEBI" id="CHEBI:29105"/>
    </cofactor>
</comment>
<feature type="region of interest" description="Disordered" evidence="20">
    <location>
        <begin position="806"/>
        <end position="826"/>
    </location>
</feature>
<proteinExistence type="inferred from homology"/>
<evidence type="ECO:0000256" key="13">
    <source>
        <dbReference type="ARBA" id="ARBA00023136"/>
    </source>
</evidence>
<evidence type="ECO:0000256" key="1">
    <source>
        <dbReference type="ARBA" id="ARBA00001947"/>
    </source>
</evidence>
<feature type="compositionally biased region" description="Polar residues" evidence="20">
    <location>
        <begin position="512"/>
        <end position="523"/>
    </location>
</feature>
<feature type="compositionally biased region" description="Low complexity" evidence="20">
    <location>
        <begin position="439"/>
        <end position="470"/>
    </location>
</feature>
<keyword evidence="5" id="KW-0479">Metal-binding</keyword>
<feature type="region of interest" description="Disordered" evidence="20">
    <location>
        <begin position="327"/>
        <end position="387"/>
    </location>
</feature>
<feature type="compositionally biased region" description="Polar residues" evidence="20">
    <location>
        <begin position="371"/>
        <end position="387"/>
    </location>
</feature>
<feature type="compositionally biased region" description="Low complexity" evidence="20">
    <location>
        <begin position="914"/>
        <end position="935"/>
    </location>
</feature>
<keyword evidence="11" id="KW-0238">DNA-binding</keyword>
<comment type="subcellular location">
    <subcellularLocation>
        <location evidence="2">Nucleus membrane</location>
    </subcellularLocation>
    <subcellularLocation>
        <location evidence="3">Nucleus</location>
        <location evidence="3">Nuclear pore complex</location>
    </subcellularLocation>
</comment>
<protein>
    <recommendedName>
        <fullName evidence="16">Nuclear pore complex protein Nup153</fullName>
    </recommendedName>
    <alternativeName>
        <fullName evidence="18">153 kDa nucleoporin</fullName>
    </alternativeName>
    <alternativeName>
        <fullName evidence="17">Nucleoporin Nup153</fullName>
    </alternativeName>
</protein>
<keyword evidence="12" id="KW-0906">Nuclear pore complex</keyword>
<keyword evidence="13" id="KW-0472">Membrane</keyword>
<name>A0ABP1QAC6_9HEXA</name>
<evidence type="ECO:0000313" key="22">
    <source>
        <dbReference type="EMBL" id="CAL8095747.1"/>
    </source>
</evidence>
<accession>A0ABP1QAC6</accession>
<keyword evidence="4" id="KW-0813">Transport</keyword>
<dbReference type="Proteomes" id="UP001642540">
    <property type="component" value="Unassembled WGS sequence"/>
</dbReference>
<keyword evidence="9" id="KW-0653">Protein transport</keyword>
<dbReference type="InterPro" id="IPR026054">
    <property type="entry name" value="Nucleoporin"/>
</dbReference>
<dbReference type="PROSITE" id="PS01358">
    <property type="entry name" value="ZF_RANBP2_1"/>
    <property type="match status" value="1"/>
</dbReference>
<keyword evidence="23" id="KW-1185">Reference proteome</keyword>
<feature type="compositionally biased region" description="Low complexity" evidence="20">
    <location>
        <begin position="748"/>
        <end position="767"/>
    </location>
</feature>
<reference evidence="22 23" key="1">
    <citation type="submission" date="2024-08" db="EMBL/GenBank/DDBJ databases">
        <authorList>
            <person name="Cucini C."/>
            <person name="Frati F."/>
        </authorList>
    </citation>
    <scope>NUCLEOTIDE SEQUENCE [LARGE SCALE GENOMIC DNA]</scope>
</reference>
<keyword evidence="6 19" id="KW-0863">Zinc-finger</keyword>
<evidence type="ECO:0000256" key="15">
    <source>
        <dbReference type="ARBA" id="ARBA00060842"/>
    </source>
</evidence>
<keyword evidence="14" id="KW-0539">Nucleus</keyword>
<feature type="compositionally biased region" description="Low complexity" evidence="20">
    <location>
        <begin position="876"/>
        <end position="890"/>
    </location>
</feature>
<gene>
    <name evidence="22" type="ORF">ODALV1_LOCUS9166</name>
</gene>
<evidence type="ECO:0000256" key="14">
    <source>
        <dbReference type="ARBA" id="ARBA00023242"/>
    </source>
</evidence>
<feature type="domain" description="RanBP2-type" evidence="21">
    <location>
        <begin position="610"/>
        <end position="639"/>
    </location>
</feature>
<feature type="domain" description="RanBP2-type" evidence="21">
    <location>
        <begin position="537"/>
        <end position="567"/>
    </location>
</feature>
<dbReference type="PROSITE" id="PS50199">
    <property type="entry name" value="ZF_RANBP2_2"/>
    <property type="match status" value="3"/>
</dbReference>
<keyword evidence="8" id="KW-0862">Zinc</keyword>
<feature type="compositionally biased region" description="Polar residues" evidence="20">
    <location>
        <begin position="960"/>
        <end position="969"/>
    </location>
</feature>
<keyword evidence="7" id="KW-0509">mRNA transport</keyword>
<dbReference type="EMBL" id="CAXLJM020000027">
    <property type="protein sequence ID" value="CAL8095747.1"/>
    <property type="molecule type" value="Genomic_DNA"/>
</dbReference>
<dbReference type="Gene3D" id="4.10.1060.10">
    <property type="entry name" value="Zinc finger, RanBP2-type"/>
    <property type="match status" value="2"/>
</dbReference>
<evidence type="ECO:0000256" key="12">
    <source>
        <dbReference type="ARBA" id="ARBA00023132"/>
    </source>
</evidence>
<feature type="compositionally biased region" description="Polar residues" evidence="20">
    <location>
        <begin position="39"/>
        <end position="56"/>
    </location>
</feature>
<feature type="compositionally biased region" description="Basic residues" evidence="20">
    <location>
        <begin position="1017"/>
        <end position="1027"/>
    </location>
</feature>
<dbReference type="InterPro" id="IPR036443">
    <property type="entry name" value="Znf_RanBP2_sf"/>
</dbReference>
<evidence type="ECO:0000256" key="20">
    <source>
        <dbReference type="SAM" id="MobiDB-lite"/>
    </source>
</evidence>
<evidence type="ECO:0000259" key="21">
    <source>
        <dbReference type="PROSITE" id="PS50199"/>
    </source>
</evidence>
<evidence type="ECO:0000256" key="2">
    <source>
        <dbReference type="ARBA" id="ARBA00004126"/>
    </source>
</evidence>
<evidence type="ECO:0000256" key="5">
    <source>
        <dbReference type="ARBA" id="ARBA00022723"/>
    </source>
</evidence>
<feature type="region of interest" description="Disordered" evidence="20">
    <location>
        <begin position="984"/>
        <end position="1027"/>
    </location>
</feature>
<evidence type="ECO:0000256" key="17">
    <source>
        <dbReference type="ARBA" id="ARBA00078197"/>
    </source>
</evidence>
<evidence type="ECO:0000256" key="18">
    <source>
        <dbReference type="ARBA" id="ARBA00079437"/>
    </source>
</evidence>
<evidence type="ECO:0000313" key="23">
    <source>
        <dbReference type="Proteomes" id="UP001642540"/>
    </source>
</evidence>
<feature type="compositionally biased region" description="Low complexity" evidence="20">
    <location>
        <begin position="354"/>
        <end position="370"/>
    </location>
</feature>
<sequence>MSSFKKLRLDPETNPQGPVPGPSNQPGANLRESLGGTFPENSSYSGYPSGNTSFRRSSGGPFRTRYSRPVDVHSGGSNSFSRFSPYFFGKDRRTSLKVPIIRARRDESDLEGLRPSSRLSLNSSVGGDSSTTSATSSTAQKIIETLQNLSTPVLNAGKIRIDQDIKAVQPLSFMSGGSFSRTSPGAAANRSIGPPKMCSSLLLSNPSPANQISPILNTGDQRRLFYIPKMIDAATNTDKQIEVSSPIGVHGTNKGPEMKSAAPLGKTAPATSTSLMPASDLAASKDDNNSDDEFHECSSEFVFSSAWSPEVFDRYFANEMEDKSTQNKSAVAVPSQPPPLLNGFKDSTTSMPFSKPVTTSSTSSVLSTPSEKPSTTLSSKPATSTFAGFQPSGTGSFGFGISPLKDTFSQATKPDAVISADKQTDQLKPTASSGTLGKSPLTASSDTSSVSASSSFKFGSSASSGITTTTDKAEPTKATFTFGSPSSKPNEPSQQKSALTSSLDKVDAKSESPITLPSGSFLGTKSPLAPPPLTVKNTGTKWRCPACMVENEINCQACVCCSEKNPNASTASAAKPVAKKWRCPTCMIENELEAPVCVCCTEKNPNAVAVIKKWRCTTCMVENEATASACVCCSEKNPNAKVEQKDLGQTGAQPQATAFKFGISSSVSGSISSNNTFSFGQPASTSESSFKFGASTTSISTASLTSSTVSQPVATSTPFKFGVSSTSTPSTQPPSTQIPSFGISSPAPTSSQPVPTTNTTTTTASSSVFGEAKPVPETITPNVTTSSTSIFGAGSFQSPTSNSFSFAASSATSGDTPKPASTFGFGGSSASAGETLKPPSTFGYSAPPVTASEIPKPFSFGASANSKPAFNTFSFGGSTQNPGTTTTPTPSLMPAAPITAPTSSFGSNSGGFSFGSSNPSAPSPFGQTPTPSGPTNQPPPAFQFGGSAPLNPSPAPTPGPNSTFNITPNINFGAVTPGITIPFGNPTQPTPTAGSQPPPALFQFNATNASDSPGGRQIKKAVRRFKK</sequence>
<comment type="caution">
    <text evidence="22">The sequence shown here is derived from an EMBL/GenBank/DDBJ whole genome shotgun (WGS) entry which is preliminary data.</text>
</comment>
<dbReference type="SUPFAM" id="SSF90209">
    <property type="entry name" value="Ran binding protein zinc finger-like"/>
    <property type="match status" value="1"/>
</dbReference>
<feature type="region of interest" description="Disordered" evidence="20">
    <location>
        <begin position="1"/>
        <end position="75"/>
    </location>
</feature>
<feature type="compositionally biased region" description="Polar residues" evidence="20">
    <location>
        <begin position="985"/>
        <end position="995"/>
    </location>
</feature>
<evidence type="ECO:0000256" key="19">
    <source>
        <dbReference type="PROSITE-ProRule" id="PRU00322"/>
    </source>
</evidence>
<dbReference type="PANTHER" id="PTHR23193">
    <property type="entry name" value="NUCLEAR PORE COMPLEX PROTEIN NUP"/>
    <property type="match status" value="1"/>
</dbReference>
<evidence type="ECO:0000256" key="7">
    <source>
        <dbReference type="ARBA" id="ARBA00022816"/>
    </source>
</evidence>
<evidence type="ECO:0000256" key="6">
    <source>
        <dbReference type="ARBA" id="ARBA00022771"/>
    </source>
</evidence>
<feature type="region of interest" description="Disordered" evidence="20">
    <location>
        <begin position="243"/>
        <end position="273"/>
    </location>
</feature>
<keyword evidence="10" id="KW-0811">Translocation</keyword>
<feature type="region of interest" description="Disordered" evidence="20">
    <location>
        <begin position="720"/>
        <end position="781"/>
    </location>
</feature>
<comment type="similarity">
    <text evidence="15">Belongs to the NUP153 family.</text>
</comment>
<feature type="domain" description="RanBP2-type" evidence="21">
    <location>
        <begin position="577"/>
        <end position="606"/>
    </location>
</feature>
<evidence type="ECO:0000256" key="9">
    <source>
        <dbReference type="ARBA" id="ARBA00022927"/>
    </source>
</evidence>
<evidence type="ECO:0000256" key="8">
    <source>
        <dbReference type="ARBA" id="ARBA00022833"/>
    </source>
</evidence>
<feature type="region of interest" description="Disordered" evidence="20">
    <location>
        <begin position="419"/>
        <end position="530"/>
    </location>
</feature>
<feature type="region of interest" description="Disordered" evidence="20">
    <location>
        <begin position="873"/>
        <end position="969"/>
    </location>
</feature>
<evidence type="ECO:0000256" key="3">
    <source>
        <dbReference type="ARBA" id="ARBA00004567"/>
    </source>
</evidence>
<dbReference type="SMART" id="SM00547">
    <property type="entry name" value="ZnF_RBZ"/>
    <property type="match status" value="3"/>
</dbReference>
<evidence type="ECO:0000256" key="16">
    <source>
        <dbReference type="ARBA" id="ARBA00068609"/>
    </source>
</evidence>
<dbReference type="InterPro" id="IPR001876">
    <property type="entry name" value="Znf_RanBP2"/>
</dbReference>
<feature type="compositionally biased region" description="Low complexity" evidence="20">
    <location>
        <begin position="113"/>
        <end position="136"/>
    </location>
</feature>
<feature type="compositionally biased region" description="Polar residues" evidence="20">
    <location>
        <begin position="478"/>
        <end position="503"/>
    </location>
</feature>
<evidence type="ECO:0000256" key="10">
    <source>
        <dbReference type="ARBA" id="ARBA00023010"/>
    </source>
</evidence>
<feature type="compositionally biased region" description="Low complexity" evidence="20">
    <location>
        <begin position="724"/>
        <end position="740"/>
    </location>
</feature>
<feature type="compositionally biased region" description="Polar residues" evidence="20">
    <location>
        <begin position="426"/>
        <end position="436"/>
    </location>
</feature>